<protein>
    <recommendedName>
        <fullName evidence="3">Spo0E like sporulation regulatory protein</fullName>
    </recommendedName>
</protein>
<reference evidence="1 2" key="1">
    <citation type="submission" date="2016-04" db="EMBL/GenBank/DDBJ databases">
        <title>Complete genome sequence of Bacillus oceanisediminis strain 2691.</title>
        <authorList>
            <person name="Jeong H."/>
            <person name="Kim H.J."/>
            <person name="Lee D.-W."/>
        </authorList>
    </citation>
    <scope>NUCLEOTIDE SEQUENCE [LARGE SCALE GENOMIC DNA]</scope>
    <source>
        <strain evidence="1 2">2691</strain>
    </source>
</reference>
<dbReference type="KEGG" id="bon:A361_14060"/>
<dbReference type="Proteomes" id="UP000077856">
    <property type="component" value="Chromosome"/>
</dbReference>
<dbReference type="InterPro" id="IPR037208">
    <property type="entry name" value="Spo0E-like_sf"/>
</dbReference>
<proteinExistence type="predicted"/>
<sequence>MELIKAIEQTRQAMIDCIYSRGLTDEKTLKLSRELDKLIVESQLIKSYKMRQFANKCEEIANKSEIRK</sequence>
<evidence type="ECO:0000313" key="1">
    <source>
        <dbReference type="EMBL" id="AND40227.1"/>
    </source>
</evidence>
<dbReference type="Gene3D" id="4.10.280.10">
    <property type="entry name" value="Helix-loop-helix DNA-binding domain"/>
    <property type="match status" value="1"/>
</dbReference>
<dbReference type="InterPro" id="IPR036638">
    <property type="entry name" value="HLH_DNA-bd_sf"/>
</dbReference>
<dbReference type="STRING" id="1196031.A361_14060"/>
<gene>
    <name evidence="1" type="ORF">A361_14060</name>
</gene>
<evidence type="ECO:0000313" key="2">
    <source>
        <dbReference type="Proteomes" id="UP000077856"/>
    </source>
</evidence>
<dbReference type="InterPro" id="IPR018540">
    <property type="entry name" value="Spo0E-like"/>
</dbReference>
<dbReference type="AlphaFoldDB" id="A0A160MBI0"/>
<dbReference type="Pfam" id="PF09388">
    <property type="entry name" value="SpoOE-like"/>
    <property type="match status" value="1"/>
</dbReference>
<dbReference type="GO" id="GO:0046983">
    <property type="term" value="F:protein dimerization activity"/>
    <property type="evidence" value="ECO:0007669"/>
    <property type="project" value="InterPro"/>
</dbReference>
<dbReference type="eggNOG" id="ENOG5030DCU">
    <property type="taxonomic scope" value="Bacteria"/>
</dbReference>
<dbReference type="EMBL" id="CP015506">
    <property type="protein sequence ID" value="AND40227.1"/>
    <property type="molecule type" value="Genomic_DNA"/>
</dbReference>
<dbReference type="RefSeq" id="WP_009334330.1">
    <property type="nucleotide sequence ID" value="NZ_CP015506.1"/>
</dbReference>
<dbReference type="SUPFAM" id="SSF140500">
    <property type="entry name" value="BAS1536-like"/>
    <property type="match status" value="1"/>
</dbReference>
<name>A0A160MBI0_9BACI</name>
<dbReference type="GO" id="GO:0043937">
    <property type="term" value="P:regulation of sporulation"/>
    <property type="evidence" value="ECO:0007669"/>
    <property type="project" value="InterPro"/>
</dbReference>
<evidence type="ECO:0008006" key="3">
    <source>
        <dbReference type="Google" id="ProtNLM"/>
    </source>
</evidence>
<organism evidence="1 2">
    <name type="scientific">Cytobacillus oceanisediminis 2691</name>
    <dbReference type="NCBI Taxonomy" id="1196031"/>
    <lineage>
        <taxon>Bacteria</taxon>
        <taxon>Bacillati</taxon>
        <taxon>Bacillota</taxon>
        <taxon>Bacilli</taxon>
        <taxon>Bacillales</taxon>
        <taxon>Bacillaceae</taxon>
        <taxon>Cytobacillus</taxon>
    </lineage>
</organism>
<accession>A0A160MBI0</accession>